<feature type="domain" description="DUF7735" evidence="3">
    <location>
        <begin position="71"/>
        <end position="115"/>
    </location>
</feature>
<feature type="signal peptide" evidence="2">
    <location>
        <begin position="1"/>
        <end position="16"/>
    </location>
</feature>
<dbReference type="OrthoDB" id="3561078at2759"/>
<evidence type="ECO:0000259" key="3">
    <source>
        <dbReference type="Pfam" id="PF24870"/>
    </source>
</evidence>
<accession>A0A9P9H439</accession>
<proteinExistence type="predicted"/>
<keyword evidence="2" id="KW-0732">Signal</keyword>
<reference evidence="4" key="1">
    <citation type="journal article" date="2021" name="Nat. Commun.">
        <title>Genetic determinants of endophytism in the Arabidopsis root mycobiome.</title>
        <authorList>
            <person name="Mesny F."/>
            <person name="Miyauchi S."/>
            <person name="Thiergart T."/>
            <person name="Pickel B."/>
            <person name="Atanasova L."/>
            <person name="Karlsson M."/>
            <person name="Huettel B."/>
            <person name="Barry K.W."/>
            <person name="Haridas S."/>
            <person name="Chen C."/>
            <person name="Bauer D."/>
            <person name="Andreopoulos W."/>
            <person name="Pangilinan J."/>
            <person name="LaButti K."/>
            <person name="Riley R."/>
            <person name="Lipzen A."/>
            <person name="Clum A."/>
            <person name="Drula E."/>
            <person name="Henrissat B."/>
            <person name="Kohler A."/>
            <person name="Grigoriev I.V."/>
            <person name="Martin F.M."/>
            <person name="Hacquard S."/>
        </authorList>
    </citation>
    <scope>NUCLEOTIDE SEQUENCE</scope>
    <source>
        <strain evidence="4">MPI-CAGE-AT-0023</strain>
    </source>
</reference>
<evidence type="ECO:0000256" key="1">
    <source>
        <dbReference type="SAM" id="MobiDB-lite"/>
    </source>
</evidence>
<gene>
    <name evidence="4" type="ORF">BKA55DRAFT_539853</name>
</gene>
<dbReference type="RefSeq" id="XP_046049615.1">
    <property type="nucleotide sequence ID" value="XM_046190195.1"/>
</dbReference>
<feature type="chain" id="PRO_5040460907" description="DUF7735 domain-containing protein" evidence="2">
    <location>
        <begin position="17"/>
        <end position="208"/>
    </location>
</feature>
<organism evidence="4 5">
    <name type="scientific">Fusarium redolens</name>
    <dbReference type="NCBI Taxonomy" id="48865"/>
    <lineage>
        <taxon>Eukaryota</taxon>
        <taxon>Fungi</taxon>
        <taxon>Dikarya</taxon>
        <taxon>Ascomycota</taxon>
        <taxon>Pezizomycotina</taxon>
        <taxon>Sordariomycetes</taxon>
        <taxon>Hypocreomycetidae</taxon>
        <taxon>Hypocreales</taxon>
        <taxon>Nectriaceae</taxon>
        <taxon>Fusarium</taxon>
        <taxon>Fusarium redolens species complex</taxon>
    </lineage>
</organism>
<dbReference type="Proteomes" id="UP000720189">
    <property type="component" value="Unassembled WGS sequence"/>
</dbReference>
<dbReference type="GeneID" id="70220149"/>
<feature type="compositionally biased region" description="Low complexity" evidence="1">
    <location>
        <begin position="158"/>
        <end position="181"/>
    </location>
</feature>
<evidence type="ECO:0000313" key="4">
    <source>
        <dbReference type="EMBL" id="KAH7250296.1"/>
    </source>
</evidence>
<dbReference type="EMBL" id="JAGMUX010000008">
    <property type="protein sequence ID" value="KAH7250296.1"/>
    <property type="molecule type" value="Genomic_DNA"/>
</dbReference>
<dbReference type="Pfam" id="PF24870">
    <property type="entry name" value="DUF7735"/>
    <property type="match status" value="1"/>
</dbReference>
<sequence>MQSIILTSLLATAVSANFMAHPLMKRDLLAPRATAPAVGGITEECQTAILDVYKTLPTPPPAIVSDLTENPQTDPCSFSTPASLSKDYASYSSQILSWYSKNEGEIKSALSECPELSQYATAVPVCATAALGGKGGSEDATTTAEKPEKTNAASGDKTTAAAGEETSAESEASTPTSSAAAVETNGAAREGGFIYAAAAVAGVVVAAL</sequence>
<keyword evidence="5" id="KW-1185">Reference proteome</keyword>
<evidence type="ECO:0000313" key="5">
    <source>
        <dbReference type="Proteomes" id="UP000720189"/>
    </source>
</evidence>
<feature type="region of interest" description="Disordered" evidence="1">
    <location>
        <begin position="133"/>
        <end position="181"/>
    </location>
</feature>
<name>A0A9P9H439_FUSRE</name>
<dbReference type="AlphaFoldDB" id="A0A9P9H439"/>
<evidence type="ECO:0000256" key="2">
    <source>
        <dbReference type="SAM" id="SignalP"/>
    </source>
</evidence>
<dbReference type="InterPro" id="IPR056637">
    <property type="entry name" value="DUF7735"/>
</dbReference>
<protein>
    <recommendedName>
        <fullName evidence="3">DUF7735 domain-containing protein</fullName>
    </recommendedName>
</protein>
<comment type="caution">
    <text evidence="4">The sequence shown here is derived from an EMBL/GenBank/DDBJ whole genome shotgun (WGS) entry which is preliminary data.</text>
</comment>